<dbReference type="EMBL" id="FMZO01000006">
    <property type="protein sequence ID" value="SDD12383.1"/>
    <property type="molecule type" value="Genomic_DNA"/>
</dbReference>
<protein>
    <recommendedName>
        <fullName evidence="3">Bulb-type lectin domain-containing protein</fullName>
    </recommendedName>
</protein>
<dbReference type="Proteomes" id="UP000198757">
    <property type="component" value="Unassembled WGS sequence"/>
</dbReference>
<evidence type="ECO:0000259" key="3">
    <source>
        <dbReference type="PROSITE" id="PS50927"/>
    </source>
</evidence>
<sequence>MKMWRQLSILSVLLCGTFFSIAQNYKYKIGDTHPNGFVFDMDPKTGYFWVVMPGEAKLNYADAVSSKKFGPAYADFRLPNNKQLITIYNNLAKKGIGNFKKEHYRSSEPTKNPSYPSALNFANGQMGTSALNNLTLSRGVKQYHQSPLNPAPKPAPTSGPAANNALLPGKTLGVGGKITSQNGKYIAKVGDDGNICIYQMVNGKEFHLDESNNRLWCSMTNGTTRKPGLQLTGAGNLILTDSQTKKELFNSNTQNLKAVKLVIENNGKLNLYNAAGKVVWTATSTWKM</sequence>
<evidence type="ECO:0000256" key="2">
    <source>
        <dbReference type="SAM" id="SignalP"/>
    </source>
</evidence>
<evidence type="ECO:0000313" key="4">
    <source>
        <dbReference type="EMBL" id="SDD12383.1"/>
    </source>
</evidence>
<feature type="domain" description="Bulb-type lectin" evidence="3">
    <location>
        <begin position="163"/>
        <end position="284"/>
    </location>
</feature>
<feature type="region of interest" description="Disordered" evidence="1">
    <location>
        <begin position="143"/>
        <end position="163"/>
    </location>
</feature>
<dbReference type="Gene3D" id="2.90.10.10">
    <property type="entry name" value="Bulb-type lectin domain"/>
    <property type="match status" value="2"/>
</dbReference>
<dbReference type="PROSITE" id="PS50927">
    <property type="entry name" value="BULB_LECTIN"/>
    <property type="match status" value="1"/>
</dbReference>
<name>A0A1G6S6R0_NIADE</name>
<evidence type="ECO:0000313" key="5">
    <source>
        <dbReference type="Proteomes" id="UP000198757"/>
    </source>
</evidence>
<dbReference type="InterPro" id="IPR036426">
    <property type="entry name" value="Bulb-type_lectin_dom_sf"/>
</dbReference>
<dbReference type="InterPro" id="IPR001480">
    <property type="entry name" value="Bulb-type_lectin_dom"/>
</dbReference>
<keyword evidence="2" id="KW-0732">Signal</keyword>
<accession>A0A1G6S6R0</accession>
<proteinExistence type="predicted"/>
<dbReference type="RefSeq" id="WP_143019756.1">
    <property type="nucleotide sequence ID" value="NZ_FMZO01000006.1"/>
</dbReference>
<dbReference type="SUPFAM" id="SSF51110">
    <property type="entry name" value="alpha-D-mannose-specific plant lectins"/>
    <property type="match status" value="1"/>
</dbReference>
<dbReference type="AlphaFoldDB" id="A0A1G6S6R0"/>
<evidence type="ECO:0000256" key="1">
    <source>
        <dbReference type="SAM" id="MobiDB-lite"/>
    </source>
</evidence>
<gene>
    <name evidence="4" type="ORF">SAMN04487894_106111</name>
</gene>
<organism evidence="4 5">
    <name type="scientific">Niabella drilacis (strain DSM 25811 / CCM 8410 / CCUG 62505 / LMG 26954 / E90)</name>
    <dbReference type="NCBI Taxonomy" id="1285928"/>
    <lineage>
        <taxon>Bacteria</taxon>
        <taxon>Pseudomonadati</taxon>
        <taxon>Bacteroidota</taxon>
        <taxon>Chitinophagia</taxon>
        <taxon>Chitinophagales</taxon>
        <taxon>Chitinophagaceae</taxon>
        <taxon>Niabella</taxon>
    </lineage>
</organism>
<dbReference type="STRING" id="1285928.SAMN04487894_106111"/>
<feature type="chain" id="PRO_5011735252" description="Bulb-type lectin domain-containing protein" evidence="2">
    <location>
        <begin position="23"/>
        <end position="288"/>
    </location>
</feature>
<keyword evidence="5" id="KW-1185">Reference proteome</keyword>
<feature type="signal peptide" evidence="2">
    <location>
        <begin position="1"/>
        <end position="22"/>
    </location>
</feature>
<reference evidence="5" key="1">
    <citation type="submission" date="2016-10" db="EMBL/GenBank/DDBJ databases">
        <authorList>
            <person name="Varghese N."/>
            <person name="Submissions S."/>
        </authorList>
    </citation>
    <scope>NUCLEOTIDE SEQUENCE [LARGE SCALE GENOMIC DNA]</scope>
    <source>
        <strain evidence="5">DSM 25811 / CCM 8410 / LMG 26954 / E90</strain>
    </source>
</reference>